<evidence type="ECO:0000313" key="2">
    <source>
        <dbReference type="Proteomes" id="UP001066276"/>
    </source>
</evidence>
<sequence length="86" mass="9834">MKGAGCCSADWEERQQCWIFVDTVSRRDNVRRDPVEQLFDLVWRLYMVIISAPRQGNGKDRHVGVLLSNNGKPPLKVLGNSKNHQV</sequence>
<accession>A0AAV7US64</accession>
<gene>
    <name evidence="1" type="ORF">NDU88_001212</name>
</gene>
<dbReference type="EMBL" id="JANPWB010000004">
    <property type="protein sequence ID" value="KAJ1191899.1"/>
    <property type="molecule type" value="Genomic_DNA"/>
</dbReference>
<comment type="caution">
    <text evidence="1">The sequence shown here is derived from an EMBL/GenBank/DDBJ whole genome shotgun (WGS) entry which is preliminary data.</text>
</comment>
<protein>
    <submittedName>
        <fullName evidence="1">Uncharacterized protein</fullName>
    </submittedName>
</protein>
<name>A0AAV7US64_PLEWA</name>
<proteinExistence type="predicted"/>
<keyword evidence="2" id="KW-1185">Reference proteome</keyword>
<dbReference type="AlphaFoldDB" id="A0AAV7US64"/>
<organism evidence="1 2">
    <name type="scientific">Pleurodeles waltl</name>
    <name type="common">Iberian ribbed newt</name>
    <dbReference type="NCBI Taxonomy" id="8319"/>
    <lineage>
        <taxon>Eukaryota</taxon>
        <taxon>Metazoa</taxon>
        <taxon>Chordata</taxon>
        <taxon>Craniata</taxon>
        <taxon>Vertebrata</taxon>
        <taxon>Euteleostomi</taxon>
        <taxon>Amphibia</taxon>
        <taxon>Batrachia</taxon>
        <taxon>Caudata</taxon>
        <taxon>Salamandroidea</taxon>
        <taxon>Salamandridae</taxon>
        <taxon>Pleurodelinae</taxon>
        <taxon>Pleurodeles</taxon>
    </lineage>
</organism>
<dbReference type="Proteomes" id="UP001066276">
    <property type="component" value="Chromosome 2_2"/>
</dbReference>
<reference evidence="1" key="1">
    <citation type="journal article" date="2022" name="bioRxiv">
        <title>Sequencing and chromosome-scale assembly of the giantPleurodeles waltlgenome.</title>
        <authorList>
            <person name="Brown T."/>
            <person name="Elewa A."/>
            <person name="Iarovenko S."/>
            <person name="Subramanian E."/>
            <person name="Araus A.J."/>
            <person name="Petzold A."/>
            <person name="Susuki M."/>
            <person name="Suzuki K.-i.T."/>
            <person name="Hayashi T."/>
            <person name="Toyoda A."/>
            <person name="Oliveira C."/>
            <person name="Osipova E."/>
            <person name="Leigh N.D."/>
            <person name="Simon A."/>
            <person name="Yun M.H."/>
        </authorList>
    </citation>
    <scope>NUCLEOTIDE SEQUENCE</scope>
    <source>
        <strain evidence="1">20211129_DDA</strain>
        <tissue evidence="1">Liver</tissue>
    </source>
</reference>
<evidence type="ECO:0000313" key="1">
    <source>
        <dbReference type="EMBL" id="KAJ1191899.1"/>
    </source>
</evidence>